<dbReference type="Gramene" id="OB12G13440.1">
    <property type="protein sequence ID" value="OB12G13440.1"/>
    <property type="gene ID" value="OB12G13440"/>
</dbReference>
<reference evidence="1" key="1">
    <citation type="journal article" date="2013" name="Nat. Commun.">
        <title>Whole-genome sequencing of Oryza brachyantha reveals mechanisms underlying Oryza genome evolution.</title>
        <authorList>
            <person name="Chen J."/>
            <person name="Huang Q."/>
            <person name="Gao D."/>
            <person name="Wang J."/>
            <person name="Lang Y."/>
            <person name="Liu T."/>
            <person name="Li B."/>
            <person name="Bai Z."/>
            <person name="Luis Goicoechea J."/>
            <person name="Liang C."/>
            <person name="Chen C."/>
            <person name="Zhang W."/>
            <person name="Sun S."/>
            <person name="Liao Y."/>
            <person name="Zhang X."/>
            <person name="Yang L."/>
            <person name="Song C."/>
            <person name="Wang M."/>
            <person name="Shi J."/>
            <person name="Liu G."/>
            <person name="Liu J."/>
            <person name="Zhou H."/>
            <person name="Zhou W."/>
            <person name="Yu Q."/>
            <person name="An N."/>
            <person name="Chen Y."/>
            <person name="Cai Q."/>
            <person name="Wang B."/>
            <person name="Liu B."/>
            <person name="Min J."/>
            <person name="Huang Y."/>
            <person name="Wu H."/>
            <person name="Li Z."/>
            <person name="Zhang Y."/>
            <person name="Yin Y."/>
            <person name="Song W."/>
            <person name="Jiang J."/>
            <person name="Jackson S.A."/>
            <person name="Wing R.A."/>
            <person name="Wang J."/>
            <person name="Chen M."/>
        </authorList>
    </citation>
    <scope>NUCLEOTIDE SEQUENCE [LARGE SCALE GENOMIC DNA]</scope>
    <source>
        <strain evidence="1">cv. IRGC 101232</strain>
    </source>
</reference>
<evidence type="ECO:0000313" key="2">
    <source>
        <dbReference type="Proteomes" id="UP000006038"/>
    </source>
</evidence>
<accession>J3NBI6</accession>
<dbReference type="HOGENOM" id="CLU_2761821_0_0_1"/>
<dbReference type="EnsemblPlants" id="OB12G13440.1">
    <property type="protein sequence ID" value="OB12G13440.1"/>
    <property type="gene ID" value="OB12G13440"/>
</dbReference>
<sequence length="70" mass="8292">MVMLQCCDDCLNFCTMQVRLNLRSFEQILVCAVGMRKGEVQTISRLELFFSICWRTEERLTDVIEKGRKR</sequence>
<name>J3NBI6_ORYBR</name>
<dbReference type="AlphaFoldDB" id="J3NBI6"/>
<proteinExistence type="predicted"/>
<dbReference type="Proteomes" id="UP000006038">
    <property type="component" value="Chromosome 12"/>
</dbReference>
<organism evidence="1">
    <name type="scientific">Oryza brachyantha</name>
    <name type="common">malo sina</name>
    <dbReference type="NCBI Taxonomy" id="4533"/>
    <lineage>
        <taxon>Eukaryota</taxon>
        <taxon>Viridiplantae</taxon>
        <taxon>Streptophyta</taxon>
        <taxon>Embryophyta</taxon>
        <taxon>Tracheophyta</taxon>
        <taxon>Spermatophyta</taxon>
        <taxon>Magnoliopsida</taxon>
        <taxon>Liliopsida</taxon>
        <taxon>Poales</taxon>
        <taxon>Poaceae</taxon>
        <taxon>BOP clade</taxon>
        <taxon>Oryzoideae</taxon>
        <taxon>Oryzeae</taxon>
        <taxon>Oryzinae</taxon>
        <taxon>Oryza</taxon>
    </lineage>
</organism>
<protein>
    <submittedName>
        <fullName evidence="1">Uncharacterized protein</fullName>
    </submittedName>
</protein>
<keyword evidence="2" id="KW-1185">Reference proteome</keyword>
<reference evidence="1" key="2">
    <citation type="submission" date="2013-04" db="UniProtKB">
        <authorList>
            <consortium name="EnsemblPlants"/>
        </authorList>
    </citation>
    <scope>IDENTIFICATION</scope>
</reference>
<evidence type="ECO:0000313" key="1">
    <source>
        <dbReference type="EnsemblPlants" id="OB12G13440.1"/>
    </source>
</evidence>